<dbReference type="GO" id="GO:0016746">
    <property type="term" value="F:acyltransferase activity"/>
    <property type="evidence" value="ECO:0007669"/>
    <property type="project" value="InterPro"/>
</dbReference>
<dbReference type="InterPro" id="IPR002123">
    <property type="entry name" value="Plipid/glycerol_acylTrfase"/>
</dbReference>
<proteinExistence type="predicted"/>
<organism evidence="2 3">
    <name type="scientific">Streptococcus gallolyticus</name>
    <dbReference type="NCBI Taxonomy" id="315405"/>
    <lineage>
        <taxon>Bacteria</taxon>
        <taxon>Bacillati</taxon>
        <taxon>Bacillota</taxon>
        <taxon>Bacilli</taxon>
        <taxon>Lactobacillales</taxon>
        <taxon>Streptococcaceae</taxon>
        <taxon>Streptococcus</taxon>
    </lineage>
</organism>
<dbReference type="Proteomes" id="UP000249013">
    <property type="component" value="Chromosome 1"/>
</dbReference>
<evidence type="ECO:0000313" key="3">
    <source>
        <dbReference type="Proteomes" id="UP000249013"/>
    </source>
</evidence>
<feature type="domain" description="Phospholipid/glycerol acyltransferase" evidence="1">
    <location>
        <begin position="92"/>
        <end position="215"/>
    </location>
</feature>
<dbReference type="CDD" id="cd07989">
    <property type="entry name" value="LPLAT_AGPAT-like"/>
    <property type="match status" value="1"/>
</dbReference>
<reference evidence="2 3" key="1">
    <citation type="submission" date="2018-06" db="EMBL/GenBank/DDBJ databases">
        <authorList>
            <consortium name="Pathogen Informatics"/>
            <person name="Doyle S."/>
        </authorList>
    </citation>
    <scope>NUCLEOTIDE SEQUENCE [LARGE SCALE GENOMIC DNA]</scope>
    <source>
        <strain evidence="2 3">NCTC13773</strain>
    </source>
</reference>
<dbReference type="AlphaFoldDB" id="A0AA94S8Z0"/>
<dbReference type="EMBL" id="LS483409">
    <property type="protein sequence ID" value="SQG78570.1"/>
    <property type="molecule type" value="Genomic_DNA"/>
</dbReference>
<gene>
    <name evidence="2" type="ORF">NCTC13773_00336</name>
</gene>
<evidence type="ECO:0000259" key="1">
    <source>
        <dbReference type="SMART" id="SM00563"/>
    </source>
</evidence>
<dbReference type="Pfam" id="PF01553">
    <property type="entry name" value="Acyltransferase"/>
    <property type="match status" value="1"/>
</dbReference>
<accession>A0AA94S8Z0</accession>
<sequence length="305" mass="34903">MMIGGSKRAVIENMKQALLASDQHAKVELGDPDLTAYERQQLVDDFFANQNKPLFKLQRSLTRWAANLLSRSLNNKTKFIGLDNLATVKGGAIVTSNHFNPLENTAIRTAALKTGHKHLYIVSQEINLIETGFLGSLVRHYDLLPVMINGNNPTYMAHTFPEKLADVLGQNELVLIYPEQEMWYNYRKPRFLQRGAYFYAAKNQVPIVPCFVEIRDYDKIENDEFLAIQFVVHIMPAIYPTPDKSVRENSQILMQADYEAKKAAYERAYQKPLTYDFEVGDIAGWRDETIYQKESENYGAKANPI</sequence>
<evidence type="ECO:0000313" key="2">
    <source>
        <dbReference type="EMBL" id="SQG78570.1"/>
    </source>
</evidence>
<dbReference type="RefSeq" id="WP_077496106.1">
    <property type="nucleotide sequence ID" value="NZ_LS483409.1"/>
</dbReference>
<dbReference type="SMART" id="SM00563">
    <property type="entry name" value="PlsC"/>
    <property type="match status" value="1"/>
</dbReference>
<protein>
    <submittedName>
        <fullName evidence="2">1-acylglycerol-3-phosphate O-acyltransferases</fullName>
    </submittedName>
</protein>
<name>A0AA94S8Z0_9STRE</name>